<dbReference type="SUPFAM" id="SSF158752">
    <property type="entry name" value="HP0242-like"/>
    <property type="match status" value="1"/>
</dbReference>
<proteinExistence type="predicted"/>
<dbReference type="Gene3D" id="1.10.3350.10">
    <property type="entry name" value="HP0242-like domain"/>
    <property type="match status" value="1"/>
</dbReference>
<evidence type="ECO:0008006" key="2">
    <source>
        <dbReference type="Google" id="ProtNLM"/>
    </source>
</evidence>
<organism evidence="1">
    <name type="scientific">hydrothermal vent metagenome</name>
    <dbReference type="NCBI Taxonomy" id="652676"/>
    <lineage>
        <taxon>unclassified sequences</taxon>
        <taxon>metagenomes</taxon>
        <taxon>ecological metagenomes</taxon>
    </lineage>
</organism>
<accession>A0A1W1BF07</accession>
<dbReference type="Pfam" id="PF09442">
    <property type="entry name" value="DUF2018"/>
    <property type="match status" value="1"/>
</dbReference>
<sequence>MNIFDDDDAFVGTPKSNFFSIAKTANENIVEMEIDKMFRRFAVAEKMLEERGLEEEHEQLMRSMVIDKELDDRTNSLYIELVGNIVTQCE</sequence>
<dbReference type="InterPro" id="IPR023126">
    <property type="entry name" value="HP0242-like_sf"/>
</dbReference>
<reference evidence="1" key="1">
    <citation type="submission" date="2016-10" db="EMBL/GenBank/DDBJ databases">
        <authorList>
            <person name="de Groot N.N."/>
        </authorList>
    </citation>
    <scope>NUCLEOTIDE SEQUENCE</scope>
</reference>
<dbReference type="InterPro" id="IPR018563">
    <property type="entry name" value="DUF2018"/>
</dbReference>
<evidence type="ECO:0000313" key="1">
    <source>
        <dbReference type="EMBL" id="SFV52079.1"/>
    </source>
</evidence>
<dbReference type="EMBL" id="FPHE01000029">
    <property type="protein sequence ID" value="SFV52079.1"/>
    <property type="molecule type" value="Genomic_DNA"/>
</dbReference>
<name>A0A1W1BF07_9ZZZZ</name>
<gene>
    <name evidence="1" type="ORF">MNB_SV-12-450</name>
</gene>
<protein>
    <recommendedName>
        <fullName evidence="2">DUF2018 domain-containing protein</fullName>
    </recommendedName>
</protein>
<dbReference type="AlphaFoldDB" id="A0A1W1BF07"/>